<evidence type="ECO:0000256" key="7">
    <source>
        <dbReference type="SAM" id="Coils"/>
    </source>
</evidence>
<dbReference type="InterPro" id="IPR003423">
    <property type="entry name" value="OMP_efflux"/>
</dbReference>
<dbReference type="EMBL" id="UINC01216058">
    <property type="protein sequence ID" value="SVE42037.1"/>
    <property type="molecule type" value="Genomic_DNA"/>
</dbReference>
<gene>
    <name evidence="8" type="ORF">METZ01_LOCUS494891</name>
</gene>
<dbReference type="SUPFAM" id="SSF56954">
    <property type="entry name" value="Outer membrane efflux proteins (OEP)"/>
    <property type="match status" value="1"/>
</dbReference>
<dbReference type="GO" id="GO:0015562">
    <property type="term" value="F:efflux transmembrane transporter activity"/>
    <property type="evidence" value="ECO:0007669"/>
    <property type="project" value="InterPro"/>
</dbReference>
<dbReference type="AlphaFoldDB" id="A0A383DC18"/>
<evidence type="ECO:0000256" key="2">
    <source>
        <dbReference type="ARBA" id="ARBA00022448"/>
    </source>
</evidence>
<dbReference type="Pfam" id="PF02321">
    <property type="entry name" value="OEP"/>
    <property type="match status" value="1"/>
</dbReference>
<evidence type="ECO:0000313" key="8">
    <source>
        <dbReference type="EMBL" id="SVE42037.1"/>
    </source>
</evidence>
<dbReference type="GO" id="GO:1990281">
    <property type="term" value="C:efflux pump complex"/>
    <property type="evidence" value="ECO:0007669"/>
    <property type="project" value="TreeGrafter"/>
</dbReference>
<evidence type="ECO:0000256" key="4">
    <source>
        <dbReference type="ARBA" id="ARBA00022692"/>
    </source>
</evidence>
<feature type="non-terminal residue" evidence="8">
    <location>
        <position position="201"/>
    </location>
</feature>
<evidence type="ECO:0000256" key="5">
    <source>
        <dbReference type="ARBA" id="ARBA00023136"/>
    </source>
</evidence>
<dbReference type="PANTHER" id="PTHR30026:SF20">
    <property type="entry name" value="OUTER MEMBRANE PROTEIN TOLC"/>
    <property type="match status" value="1"/>
</dbReference>
<keyword evidence="3" id="KW-1134">Transmembrane beta strand</keyword>
<dbReference type="InterPro" id="IPR051906">
    <property type="entry name" value="TolC-like"/>
</dbReference>
<feature type="coiled-coil region" evidence="7">
    <location>
        <begin position="106"/>
        <end position="133"/>
    </location>
</feature>
<keyword evidence="5" id="KW-0472">Membrane</keyword>
<evidence type="ECO:0008006" key="9">
    <source>
        <dbReference type="Google" id="ProtNLM"/>
    </source>
</evidence>
<dbReference type="PANTHER" id="PTHR30026">
    <property type="entry name" value="OUTER MEMBRANE PROTEIN TOLC"/>
    <property type="match status" value="1"/>
</dbReference>
<comment type="subcellular location">
    <subcellularLocation>
        <location evidence="1">Cell outer membrane</location>
    </subcellularLocation>
</comment>
<keyword evidence="6" id="KW-0998">Cell outer membrane</keyword>
<evidence type="ECO:0000256" key="1">
    <source>
        <dbReference type="ARBA" id="ARBA00004442"/>
    </source>
</evidence>
<organism evidence="8">
    <name type="scientific">marine metagenome</name>
    <dbReference type="NCBI Taxonomy" id="408172"/>
    <lineage>
        <taxon>unclassified sequences</taxon>
        <taxon>metagenomes</taxon>
        <taxon>ecological metagenomes</taxon>
    </lineage>
</organism>
<keyword evidence="2" id="KW-0813">Transport</keyword>
<dbReference type="Gene3D" id="1.20.1600.10">
    <property type="entry name" value="Outer membrane efflux proteins (OEP)"/>
    <property type="match status" value="1"/>
</dbReference>
<name>A0A383DC18_9ZZZZ</name>
<evidence type="ECO:0000256" key="6">
    <source>
        <dbReference type="ARBA" id="ARBA00023237"/>
    </source>
</evidence>
<keyword evidence="4" id="KW-0812">Transmembrane</keyword>
<proteinExistence type="predicted"/>
<reference evidence="8" key="1">
    <citation type="submission" date="2018-05" db="EMBL/GenBank/DDBJ databases">
        <authorList>
            <person name="Lanie J.A."/>
            <person name="Ng W.-L."/>
            <person name="Kazmierczak K.M."/>
            <person name="Andrzejewski T.M."/>
            <person name="Davidsen T.M."/>
            <person name="Wayne K.J."/>
            <person name="Tettelin H."/>
            <person name="Glass J.I."/>
            <person name="Rusch D."/>
            <person name="Podicherti R."/>
            <person name="Tsui H.-C.T."/>
            <person name="Winkler M.E."/>
        </authorList>
    </citation>
    <scope>NUCLEOTIDE SEQUENCE</scope>
</reference>
<protein>
    <recommendedName>
        <fullName evidence="9">Outer membrane efflux protein</fullName>
    </recommendedName>
</protein>
<accession>A0A383DC18</accession>
<dbReference type="GO" id="GO:0015288">
    <property type="term" value="F:porin activity"/>
    <property type="evidence" value="ECO:0007669"/>
    <property type="project" value="TreeGrafter"/>
</dbReference>
<dbReference type="GO" id="GO:0009279">
    <property type="term" value="C:cell outer membrane"/>
    <property type="evidence" value="ECO:0007669"/>
    <property type="project" value="UniProtKB-SubCell"/>
</dbReference>
<sequence>MYTREGLGAGVASGFTQERWTISQTLEFPVAPYYRRNRIDAEVAAFETRLERERRAVKAEVKTYYTQLAYGVEILNLRNEQRAIANALTRAVSTLVEVGDASELDLMRADILLAEAENDVSEAKRALQQAQQTLYNTLGIYPDNRQYDLQLPDTLMYMNIELTRKEVLVRLDDHPEMAAMSHDLQARRLGIREAWGHLWPN</sequence>
<keyword evidence="7" id="KW-0175">Coiled coil</keyword>
<evidence type="ECO:0000256" key="3">
    <source>
        <dbReference type="ARBA" id="ARBA00022452"/>
    </source>
</evidence>